<comment type="caution">
    <text evidence="2">The sequence shown here is derived from an EMBL/GenBank/DDBJ whole genome shotgun (WGS) entry which is preliminary data.</text>
</comment>
<dbReference type="Proteomes" id="UP000546200">
    <property type="component" value="Unassembled WGS sequence"/>
</dbReference>
<accession>A0A7W9BGU3</accession>
<gene>
    <name evidence="2" type="ORF">FHS94_003769</name>
</gene>
<name>A0A7W9BGU3_9SPHN</name>
<organism evidence="2 3">
    <name type="scientific">Sphingomonas aerophila</name>
    <dbReference type="NCBI Taxonomy" id="1344948"/>
    <lineage>
        <taxon>Bacteria</taxon>
        <taxon>Pseudomonadati</taxon>
        <taxon>Pseudomonadota</taxon>
        <taxon>Alphaproteobacteria</taxon>
        <taxon>Sphingomonadales</taxon>
        <taxon>Sphingomonadaceae</taxon>
        <taxon>Sphingomonas</taxon>
    </lineage>
</organism>
<evidence type="ECO:0000313" key="2">
    <source>
        <dbReference type="EMBL" id="MBB5716897.1"/>
    </source>
</evidence>
<protein>
    <submittedName>
        <fullName evidence="2">Uncharacterized protein</fullName>
    </submittedName>
</protein>
<proteinExistence type="predicted"/>
<sequence>MTKHGWFADAELDRSLAEVLTLEPVGSLRAATEVTSVTSRPGRSRNKTVLSAASLVVAISVGTALILNGGSDRIPAERENNFALGTHVAMTGPGAQATELAAKPVGKLVKTSVAPFTKRLAALTSQPLATPAREAPRAKLAYSQVPALASITKRRAELADVDPERTIPLDRARIGVVDAPLPLMTEPPSSAAPSAGFQISTLSAEISIHPGQSSAELVHEKRSRRDSVDAMRLLRRQ</sequence>
<dbReference type="EMBL" id="JACIJK010000017">
    <property type="protein sequence ID" value="MBB5716897.1"/>
    <property type="molecule type" value="Genomic_DNA"/>
</dbReference>
<evidence type="ECO:0000313" key="3">
    <source>
        <dbReference type="Proteomes" id="UP000546200"/>
    </source>
</evidence>
<dbReference type="AlphaFoldDB" id="A0A7W9BGU3"/>
<reference evidence="2 3" key="1">
    <citation type="submission" date="2020-08" db="EMBL/GenBank/DDBJ databases">
        <title>Genomic Encyclopedia of Type Strains, Phase IV (KMG-IV): sequencing the most valuable type-strain genomes for metagenomic binning, comparative biology and taxonomic classification.</title>
        <authorList>
            <person name="Goeker M."/>
        </authorList>
    </citation>
    <scope>NUCLEOTIDE SEQUENCE [LARGE SCALE GENOMIC DNA]</scope>
    <source>
        <strain evidence="2 3">DSM 100044</strain>
    </source>
</reference>
<feature type="compositionally biased region" description="Basic and acidic residues" evidence="1">
    <location>
        <begin position="217"/>
        <end position="229"/>
    </location>
</feature>
<evidence type="ECO:0000256" key="1">
    <source>
        <dbReference type="SAM" id="MobiDB-lite"/>
    </source>
</evidence>
<keyword evidence="3" id="KW-1185">Reference proteome</keyword>
<feature type="region of interest" description="Disordered" evidence="1">
    <location>
        <begin position="212"/>
        <end position="237"/>
    </location>
</feature>